<dbReference type="Pfam" id="PF13302">
    <property type="entry name" value="Acetyltransf_3"/>
    <property type="match status" value="1"/>
</dbReference>
<feature type="domain" description="N-acetyltransferase" evidence="1">
    <location>
        <begin position="39"/>
        <end position="156"/>
    </location>
</feature>
<dbReference type="PANTHER" id="PTHR43441">
    <property type="entry name" value="RIBOSOMAL-PROTEIN-SERINE ACETYLTRANSFERASE"/>
    <property type="match status" value="1"/>
</dbReference>
<dbReference type="GO" id="GO:0005737">
    <property type="term" value="C:cytoplasm"/>
    <property type="evidence" value="ECO:0007669"/>
    <property type="project" value="TreeGrafter"/>
</dbReference>
<evidence type="ECO:0000259" key="1">
    <source>
        <dbReference type="Pfam" id="PF13302"/>
    </source>
</evidence>
<proteinExistence type="predicted"/>
<comment type="caution">
    <text evidence="2">The sequence shown here is derived from an EMBL/GenBank/DDBJ whole genome shotgun (WGS) entry which is preliminary data.</text>
</comment>
<evidence type="ECO:0000313" key="2">
    <source>
        <dbReference type="EMBL" id="ESP87593.1"/>
    </source>
</evidence>
<name>V4HC17_9EURY</name>
<dbReference type="GO" id="GO:0008999">
    <property type="term" value="F:protein-N-terminal-alanine acetyltransferase activity"/>
    <property type="evidence" value="ECO:0007669"/>
    <property type="project" value="TreeGrafter"/>
</dbReference>
<protein>
    <submittedName>
        <fullName evidence="2">Acetyltransferase including N-acetylase of ribosomal protein-like protein</fullName>
    </submittedName>
</protein>
<dbReference type="RefSeq" id="WP_023395204.1">
    <property type="nucleotide sequence ID" value="NZ_ASGZ01000055.1"/>
</dbReference>
<keyword evidence="2" id="KW-0808">Transferase</keyword>
<sequence>MFPDTVETDRLRLERADERVSPRELYDAAGRGRSRTVERETAYLPWNPLDTLGDAEERLASFGAKWTSGERAEWAIRPREGEDGAGELAGTAGLICEPEKDLALPAIWLREPFWGRRYSGERADALLDVAFDALGFGVVAVPLHADNRRSYRAVERYVTRHGGRYEGRLRNHAGRYDAPADHHRFSVSRAEWRAADGARSDVRY</sequence>
<dbReference type="eggNOG" id="arCOG00842">
    <property type="taxonomic scope" value="Archaea"/>
</dbReference>
<dbReference type="AlphaFoldDB" id="V4HC17"/>
<dbReference type="InterPro" id="IPR051908">
    <property type="entry name" value="Ribosomal_N-acetyltransferase"/>
</dbReference>
<dbReference type="SUPFAM" id="SSF55729">
    <property type="entry name" value="Acyl-CoA N-acyltransferases (Nat)"/>
    <property type="match status" value="1"/>
</dbReference>
<dbReference type="EMBL" id="ASGZ01000055">
    <property type="protein sequence ID" value="ESP87593.1"/>
    <property type="molecule type" value="Genomic_DNA"/>
</dbReference>
<accession>V4HC17</accession>
<dbReference type="GO" id="GO:1990189">
    <property type="term" value="F:protein N-terminal-serine acetyltransferase activity"/>
    <property type="evidence" value="ECO:0007669"/>
    <property type="project" value="TreeGrafter"/>
</dbReference>
<dbReference type="PATRIC" id="fig|1324957.4.peg.2665"/>
<evidence type="ECO:0000313" key="3">
    <source>
        <dbReference type="Proteomes" id="UP000017840"/>
    </source>
</evidence>
<dbReference type="OrthoDB" id="120213at2157"/>
<dbReference type="STRING" id="1324957.K933_13147"/>
<dbReference type="InterPro" id="IPR000182">
    <property type="entry name" value="GNAT_dom"/>
</dbReference>
<gene>
    <name evidence="2" type="ORF">K933_13147</name>
</gene>
<dbReference type="Gene3D" id="3.40.630.30">
    <property type="match status" value="1"/>
</dbReference>
<organism evidence="2 3">
    <name type="scientific">Candidatus Halobonum tyrrellensis G22</name>
    <dbReference type="NCBI Taxonomy" id="1324957"/>
    <lineage>
        <taxon>Archaea</taxon>
        <taxon>Methanobacteriati</taxon>
        <taxon>Methanobacteriota</taxon>
        <taxon>Stenosarchaea group</taxon>
        <taxon>Halobacteria</taxon>
        <taxon>Halobacteriales</taxon>
        <taxon>Haloferacaceae</taxon>
        <taxon>Candidatus Halobonum</taxon>
    </lineage>
</organism>
<reference evidence="2 3" key="1">
    <citation type="journal article" date="2013" name="Genome Announc.">
        <title>Draft Genome Sequence of 'Candidatus Halobonum tyrrellensis' Strain G22, Isolated from the Hypersaline Waters of Lake Tyrrell, Australia.</title>
        <authorList>
            <person name="Ugalde J.A."/>
            <person name="Narasingarao P."/>
            <person name="Kuo S."/>
            <person name="Podell S."/>
            <person name="Allen E.E."/>
        </authorList>
    </citation>
    <scope>NUCLEOTIDE SEQUENCE [LARGE SCALE GENOMIC DNA]</scope>
    <source>
        <strain evidence="2 3">G22</strain>
    </source>
</reference>
<keyword evidence="3" id="KW-1185">Reference proteome</keyword>
<dbReference type="InterPro" id="IPR016181">
    <property type="entry name" value="Acyl_CoA_acyltransferase"/>
</dbReference>
<dbReference type="Proteomes" id="UP000017840">
    <property type="component" value="Unassembled WGS sequence"/>
</dbReference>
<dbReference type="PANTHER" id="PTHR43441:SF11">
    <property type="entry name" value="RIBOSOMAL-PROTEIN-SERINE ACETYLTRANSFERASE"/>
    <property type="match status" value="1"/>
</dbReference>